<feature type="domain" description="DUF7587" evidence="1">
    <location>
        <begin position="198"/>
        <end position="335"/>
    </location>
</feature>
<dbReference type="Proteomes" id="UP000182235">
    <property type="component" value="Unassembled WGS sequence"/>
</dbReference>
<dbReference type="VEuPathDB" id="FungiDB:AJ78_01841"/>
<sequence>MSQLQSSSHPDMDIDNAYPPFLDFGKIRPLRHKWTGPQCEVLCVLRQFYTYTKKEEAAIFNYLFEAEIEGDFRNGLPARTINTQWQSMLGRKHPIWISVNAISPSNDKEYKECRHIIELASTELNLHIRRKNHDNSRINVYPEFQLLHSFFRTGTNAEPDPDTAAHLDEPEMDIAPRCECAVEFEKPSTKSRYGIQPKPQILYRFFNSQSNGMNNPQYFASGLACTQHPAFYNHHDIETMAITHLSRFEVNTPFISTFATLLPCVHRMLTKSQSANVSIIDASQLNQNMIFSAADILRKYPLSSDITARYFGWSEWLIWREIPESSIVCTIAESELLEIAKAHDDISSVLQIADITSYKTHALHSRLKKSPTKLDKPAGMTVGKFLKLINLPAEYIEQVAKKIAHGWRFTRTTQYFRYDEFLEGVHLGYDYSAPNGLKLTSENNMACTTPPIIPEKSNLNAEVIVIDDDTDVEVKYGQEVVVIDDEEEHVEVVAVEGEGLDEVEIVAVECEDIANHTDNNHEQVAMDRFQDKLPRTLESESDIADGIMLTQTPEATYQWEPVQIEMGGTGNEAIASMFELDRERVNQIMGW</sequence>
<evidence type="ECO:0000259" key="1">
    <source>
        <dbReference type="Pfam" id="PF24494"/>
    </source>
</evidence>
<dbReference type="Pfam" id="PF24494">
    <property type="entry name" value="DUF7587"/>
    <property type="match status" value="1"/>
</dbReference>
<dbReference type="OrthoDB" id="5397734at2759"/>
<name>A0A1J9QD54_9EURO</name>
<reference evidence="2 3" key="1">
    <citation type="submission" date="2015-07" db="EMBL/GenBank/DDBJ databases">
        <title>Emmonsia species relationships and genome sequence.</title>
        <authorList>
            <consortium name="The Broad Institute Genomics Platform"/>
            <person name="Cuomo C.A."/>
            <person name="Munoz J.F."/>
            <person name="Imamovic A."/>
            <person name="Priest M.E."/>
            <person name="Young S."/>
            <person name="Clay O.K."/>
            <person name="McEwen J.G."/>
        </authorList>
    </citation>
    <scope>NUCLEOTIDE SEQUENCE [LARGE SCALE GENOMIC DNA]</scope>
    <source>
        <strain evidence="2 3">UAMH 9510</strain>
    </source>
</reference>
<gene>
    <name evidence="2" type="ORF">AJ78_01841</name>
</gene>
<protein>
    <recommendedName>
        <fullName evidence="1">DUF7587 domain-containing protein</fullName>
    </recommendedName>
</protein>
<dbReference type="AlphaFoldDB" id="A0A1J9QD54"/>
<dbReference type="EMBL" id="LGRN01000045">
    <property type="protein sequence ID" value="OJD18123.1"/>
    <property type="molecule type" value="Genomic_DNA"/>
</dbReference>
<keyword evidence="3" id="KW-1185">Reference proteome</keyword>
<accession>A0A1J9QD54</accession>
<proteinExistence type="predicted"/>
<evidence type="ECO:0000313" key="3">
    <source>
        <dbReference type="Proteomes" id="UP000182235"/>
    </source>
</evidence>
<organism evidence="2 3">
    <name type="scientific">Emergomyces pasteurianus Ep9510</name>
    <dbReference type="NCBI Taxonomy" id="1447872"/>
    <lineage>
        <taxon>Eukaryota</taxon>
        <taxon>Fungi</taxon>
        <taxon>Dikarya</taxon>
        <taxon>Ascomycota</taxon>
        <taxon>Pezizomycotina</taxon>
        <taxon>Eurotiomycetes</taxon>
        <taxon>Eurotiomycetidae</taxon>
        <taxon>Onygenales</taxon>
        <taxon>Ajellomycetaceae</taxon>
        <taxon>Emergomyces</taxon>
    </lineage>
</organism>
<dbReference type="STRING" id="1447872.A0A1J9QD54"/>
<comment type="caution">
    <text evidence="2">The sequence shown here is derived from an EMBL/GenBank/DDBJ whole genome shotgun (WGS) entry which is preliminary data.</text>
</comment>
<evidence type="ECO:0000313" key="2">
    <source>
        <dbReference type="EMBL" id="OJD18123.1"/>
    </source>
</evidence>
<dbReference type="InterPro" id="IPR056009">
    <property type="entry name" value="DUF7587"/>
</dbReference>